<feature type="domain" description="Cadherin" evidence="1">
    <location>
        <begin position="316"/>
        <end position="445"/>
    </location>
</feature>
<dbReference type="GO" id="GO:0000272">
    <property type="term" value="P:polysaccharide catabolic process"/>
    <property type="evidence" value="ECO:0007669"/>
    <property type="project" value="InterPro"/>
</dbReference>
<dbReference type="InterPro" id="IPR036439">
    <property type="entry name" value="Dockerin_dom_sf"/>
</dbReference>
<proteinExistence type="predicted"/>
<gene>
    <name evidence="2" type="ORF">Mal33_48260</name>
</gene>
<dbReference type="PROSITE" id="PS50268">
    <property type="entry name" value="CADHERIN_2"/>
    <property type="match status" value="1"/>
</dbReference>
<dbReference type="PROSITE" id="PS00018">
    <property type="entry name" value="EF_HAND_1"/>
    <property type="match status" value="1"/>
</dbReference>
<dbReference type="Proteomes" id="UP000316770">
    <property type="component" value="Chromosome"/>
</dbReference>
<name>A0A518J0D3_9BACT</name>
<dbReference type="SUPFAM" id="SSF117074">
    <property type="entry name" value="Hypothetical protein PA1324"/>
    <property type="match status" value="1"/>
</dbReference>
<dbReference type="SUPFAM" id="SSF63446">
    <property type="entry name" value="Type I dockerin domain"/>
    <property type="match status" value="1"/>
</dbReference>
<dbReference type="Pfam" id="PF00404">
    <property type="entry name" value="Dockerin_1"/>
    <property type="match status" value="1"/>
</dbReference>
<dbReference type="GO" id="GO:0007156">
    <property type="term" value="P:homophilic cell adhesion via plasma membrane adhesion molecules"/>
    <property type="evidence" value="ECO:0007669"/>
    <property type="project" value="InterPro"/>
</dbReference>
<dbReference type="InterPro" id="IPR002126">
    <property type="entry name" value="Cadherin-like_dom"/>
</dbReference>
<protein>
    <submittedName>
        <fullName evidence="2">Dockerin type I repeat protein</fullName>
    </submittedName>
</protein>
<dbReference type="Gene3D" id="1.10.1330.10">
    <property type="entry name" value="Dockerin domain"/>
    <property type="match status" value="1"/>
</dbReference>
<evidence type="ECO:0000313" key="3">
    <source>
        <dbReference type="Proteomes" id="UP000316770"/>
    </source>
</evidence>
<dbReference type="InterPro" id="IPR018247">
    <property type="entry name" value="EF_Hand_1_Ca_BS"/>
</dbReference>
<dbReference type="AlphaFoldDB" id="A0A518J0D3"/>
<dbReference type="GO" id="GO:0004553">
    <property type="term" value="F:hydrolase activity, hydrolyzing O-glycosyl compounds"/>
    <property type="evidence" value="ECO:0007669"/>
    <property type="project" value="InterPro"/>
</dbReference>
<dbReference type="GO" id="GO:0005509">
    <property type="term" value="F:calcium ion binding"/>
    <property type="evidence" value="ECO:0007669"/>
    <property type="project" value="InterPro"/>
</dbReference>
<dbReference type="EMBL" id="CP036318">
    <property type="protein sequence ID" value="QDV58801.1"/>
    <property type="molecule type" value="Genomic_DNA"/>
</dbReference>
<sequence>MRIAMFLRQRSNRKPSRRQRLQRRVLSRGFEQLDARRVLAAITGVVYADLDLSGVQETGETGLEDRIVYIDQNHNDRLDTSEPYRRTNSSGAFEFQDLSTATGHTLRMFDGSGTQNITSPGSGDVLVVFESDESVVDVSFGVEVTGENEAPTSDPVDFESKQGLSFLLMFPNGLVWKYGSDAPNHTFVAIQTSESENGNIAIDLAGGVRYTALEDFVGQDVATYILHDGRNASDPLTMTVDVIAKDAPLLGVVVEGDPLSEHAPEGTEIGNLKVLTPGLHGNVRFETNDPRVRIEGNLLILADPEAINFEWQPELRVPVRLIDLETNEEISQPEVVIQIADEDDPVTMITGPEYGDTTEYAMGTEFGFVVAEDEDSWQTHEFNVDDSRFEVDGNILKLRDDESLSYPEDDGLVINVSVDDSASGGDPVSTSVTITVYNVNDPPTAVNVSGELRERTFGGHVGPVTVVDPDPNDGYIFTISDSRFEVVDGILKLLDDTSVVYNPSSPSISLTITATETTDAQYSVDSEVTISIIENPSPWQNLPESLDVNNDGVITPQDVLIILNSLNEGGPRPLGDPFDGGNYIDVNGDGLLTPLDALLVINELNSISNLRTTPGGGFPPIGEAEQQPGEPLPVEGEKIVVSPKTVPEGESQPHRNYFASPLASQQLLADDSFDEDEDWLEPSLDDLFV</sequence>
<dbReference type="InterPro" id="IPR013783">
    <property type="entry name" value="Ig-like_fold"/>
</dbReference>
<dbReference type="GO" id="GO:0016020">
    <property type="term" value="C:membrane"/>
    <property type="evidence" value="ECO:0007669"/>
    <property type="project" value="InterPro"/>
</dbReference>
<dbReference type="InterPro" id="IPR002105">
    <property type="entry name" value="Dockerin_1_rpt"/>
</dbReference>
<evidence type="ECO:0000313" key="2">
    <source>
        <dbReference type="EMBL" id="QDV58801.1"/>
    </source>
</evidence>
<accession>A0A518J0D3</accession>
<dbReference type="Pfam" id="PF17963">
    <property type="entry name" value="Big_9"/>
    <property type="match status" value="1"/>
</dbReference>
<organism evidence="2 3">
    <name type="scientific">Rosistilla oblonga</name>
    <dbReference type="NCBI Taxonomy" id="2527990"/>
    <lineage>
        <taxon>Bacteria</taxon>
        <taxon>Pseudomonadati</taxon>
        <taxon>Planctomycetota</taxon>
        <taxon>Planctomycetia</taxon>
        <taxon>Pirellulales</taxon>
        <taxon>Pirellulaceae</taxon>
        <taxon>Rosistilla</taxon>
    </lineage>
</organism>
<dbReference type="Gene3D" id="2.60.40.10">
    <property type="entry name" value="Immunoglobulins"/>
    <property type="match status" value="1"/>
</dbReference>
<evidence type="ECO:0000259" key="1">
    <source>
        <dbReference type="PROSITE" id="PS50268"/>
    </source>
</evidence>
<reference evidence="2 3" key="1">
    <citation type="submission" date="2019-02" db="EMBL/GenBank/DDBJ databases">
        <title>Deep-cultivation of Planctomycetes and their phenomic and genomic characterization uncovers novel biology.</title>
        <authorList>
            <person name="Wiegand S."/>
            <person name="Jogler M."/>
            <person name="Boedeker C."/>
            <person name="Pinto D."/>
            <person name="Vollmers J."/>
            <person name="Rivas-Marin E."/>
            <person name="Kohn T."/>
            <person name="Peeters S.H."/>
            <person name="Heuer A."/>
            <person name="Rast P."/>
            <person name="Oberbeckmann S."/>
            <person name="Bunk B."/>
            <person name="Jeske O."/>
            <person name="Meyerdierks A."/>
            <person name="Storesund J.E."/>
            <person name="Kallscheuer N."/>
            <person name="Luecker S."/>
            <person name="Lage O.M."/>
            <person name="Pohl T."/>
            <person name="Merkel B.J."/>
            <person name="Hornburger P."/>
            <person name="Mueller R.-W."/>
            <person name="Bruemmer F."/>
            <person name="Labrenz M."/>
            <person name="Spormann A.M."/>
            <person name="Op den Camp H."/>
            <person name="Overmann J."/>
            <person name="Amann R."/>
            <person name="Jetten M.S.M."/>
            <person name="Mascher T."/>
            <person name="Medema M.H."/>
            <person name="Devos D.P."/>
            <person name="Kaster A.-K."/>
            <person name="Ovreas L."/>
            <person name="Rohde M."/>
            <person name="Galperin M.Y."/>
            <person name="Jogler C."/>
        </authorList>
    </citation>
    <scope>NUCLEOTIDE SEQUENCE [LARGE SCALE GENOMIC DNA]</scope>
    <source>
        <strain evidence="2 3">Mal33</strain>
    </source>
</reference>
<keyword evidence="3" id="KW-1185">Reference proteome</keyword>